<keyword evidence="3" id="KW-1185">Reference proteome</keyword>
<gene>
    <name evidence="2" type="ORF">RQX22_17850</name>
</gene>
<protein>
    <recommendedName>
        <fullName evidence="4">Transmembrane protein</fullName>
    </recommendedName>
</protein>
<evidence type="ECO:0000313" key="2">
    <source>
        <dbReference type="EMBL" id="MDT9600830.1"/>
    </source>
</evidence>
<comment type="caution">
    <text evidence="2">The sequence shown here is derived from an EMBL/GenBank/DDBJ whole genome shotgun (WGS) entry which is preliminary data.</text>
</comment>
<dbReference type="RefSeq" id="WP_315728350.1">
    <property type="nucleotide sequence ID" value="NZ_JAVUPU010000012.1"/>
</dbReference>
<feature type="transmembrane region" description="Helical" evidence="1">
    <location>
        <begin position="44"/>
        <end position="65"/>
    </location>
</feature>
<name>A0ABU3QBP9_9SPHN</name>
<dbReference type="EMBL" id="JAVUPU010000012">
    <property type="protein sequence ID" value="MDT9600830.1"/>
    <property type="molecule type" value="Genomic_DNA"/>
</dbReference>
<keyword evidence="1" id="KW-1133">Transmembrane helix</keyword>
<dbReference type="Proteomes" id="UP001259572">
    <property type="component" value="Unassembled WGS sequence"/>
</dbReference>
<reference evidence="2 3" key="1">
    <citation type="submission" date="2023-05" db="EMBL/GenBank/DDBJ databases">
        <authorList>
            <person name="Guo Y."/>
        </authorList>
    </citation>
    <scope>NUCLEOTIDE SEQUENCE [LARGE SCALE GENOMIC DNA]</scope>
    <source>
        <strain evidence="2 3">GR2756</strain>
    </source>
</reference>
<evidence type="ECO:0008006" key="4">
    <source>
        <dbReference type="Google" id="ProtNLM"/>
    </source>
</evidence>
<feature type="transmembrane region" description="Helical" evidence="1">
    <location>
        <begin position="85"/>
        <end position="106"/>
    </location>
</feature>
<accession>A0ABU3QBP9</accession>
<feature type="transmembrane region" description="Helical" evidence="1">
    <location>
        <begin position="112"/>
        <end position="136"/>
    </location>
</feature>
<sequence>MSFREKFAWLMVAVLVATGIQYAVTVYQVSEANGAIAPPATLLLALWVMLVVAASMLAYGVAGLVSRKEWQVPVDEREWLVRQRAGALSGTVLGIAILAALGTFILCPDGNMLFHLVIGGLLVSQIAKFALQIFYIRRGL</sequence>
<evidence type="ECO:0000256" key="1">
    <source>
        <dbReference type="SAM" id="Phobius"/>
    </source>
</evidence>
<keyword evidence="1" id="KW-0472">Membrane</keyword>
<keyword evidence="1" id="KW-0812">Transmembrane</keyword>
<feature type="transmembrane region" description="Helical" evidence="1">
    <location>
        <begin position="7"/>
        <end position="24"/>
    </location>
</feature>
<evidence type="ECO:0000313" key="3">
    <source>
        <dbReference type="Proteomes" id="UP001259572"/>
    </source>
</evidence>
<proteinExistence type="predicted"/>
<organism evidence="2 3">
    <name type="scientific">Sphingosinicella rhizophila</name>
    <dbReference type="NCBI Taxonomy" id="3050082"/>
    <lineage>
        <taxon>Bacteria</taxon>
        <taxon>Pseudomonadati</taxon>
        <taxon>Pseudomonadota</taxon>
        <taxon>Alphaproteobacteria</taxon>
        <taxon>Sphingomonadales</taxon>
        <taxon>Sphingosinicellaceae</taxon>
        <taxon>Sphingosinicella</taxon>
    </lineage>
</organism>